<proteinExistence type="inferred from homology"/>
<evidence type="ECO:0000256" key="6">
    <source>
        <dbReference type="ARBA" id="ARBA00023295"/>
    </source>
</evidence>
<comment type="function">
    <text evidence="1">Alpha-L-fucosidase is responsible for hydrolyzing the alpha-1,6-linked fucose joined to the reducing-end N-acetylglucosamine of the carbohydrate moieties of glycoproteins.</text>
</comment>
<dbReference type="Gene3D" id="3.20.20.80">
    <property type="entry name" value="Glycosidases"/>
    <property type="match status" value="1"/>
</dbReference>
<comment type="similarity">
    <text evidence="2">Belongs to the glycosyl hydrolase 29 family.</text>
</comment>
<dbReference type="GO" id="GO:0006004">
    <property type="term" value="P:fucose metabolic process"/>
    <property type="evidence" value="ECO:0007669"/>
    <property type="project" value="InterPro"/>
</dbReference>
<reference evidence="9" key="1">
    <citation type="submission" date="2021-08" db="EMBL/GenBank/DDBJ databases">
        <title>WGS assembly of Ceratopteris richardii.</title>
        <authorList>
            <person name="Marchant D.B."/>
            <person name="Chen G."/>
            <person name="Jenkins J."/>
            <person name="Shu S."/>
            <person name="Leebens-Mack J."/>
            <person name="Grimwood J."/>
            <person name="Schmutz J."/>
            <person name="Soltis P."/>
            <person name="Soltis D."/>
            <person name="Chen Z.-H."/>
        </authorList>
    </citation>
    <scope>NUCLEOTIDE SEQUENCE</scope>
    <source>
        <strain evidence="9">Whitten #5841</strain>
        <tissue evidence="9">Leaf</tissue>
    </source>
</reference>
<dbReference type="SMART" id="SM00812">
    <property type="entry name" value="Alpha_L_fucos"/>
    <property type="match status" value="1"/>
</dbReference>
<keyword evidence="6" id="KW-0326">Glycosidase</keyword>
<protein>
    <recommendedName>
        <fullName evidence="3">alpha-L-fucosidase</fullName>
        <ecNumber evidence="3">3.2.1.51</ecNumber>
    </recommendedName>
</protein>
<dbReference type="InterPro" id="IPR000933">
    <property type="entry name" value="Glyco_hydro_29"/>
</dbReference>
<organism evidence="9 10">
    <name type="scientific">Ceratopteris richardii</name>
    <name type="common">Triangle waterfern</name>
    <dbReference type="NCBI Taxonomy" id="49495"/>
    <lineage>
        <taxon>Eukaryota</taxon>
        <taxon>Viridiplantae</taxon>
        <taxon>Streptophyta</taxon>
        <taxon>Embryophyta</taxon>
        <taxon>Tracheophyta</taxon>
        <taxon>Polypodiopsida</taxon>
        <taxon>Polypodiidae</taxon>
        <taxon>Polypodiales</taxon>
        <taxon>Pteridineae</taxon>
        <taxon>Pteridaceae</taxon>
        <taxon>Parkerioideae</taxon>
        <taxon>Ceratopteris</taxon>
    </lineage>
</organism>
<evidence type="ECO:0000313" key="10">
    <source>
        <dbReference type="Proteomes" id="UP000825935"/>
    </source>
</evidence>
<dbReference type="InterPro" id="IPR000421">
    <property type="entry name" value="FA58C"/>
</dbReference>
<dbReference type="Pfam" id="PF01120">
    <property type="entry name" value="Alpha_L_fucos"/>
    <property type="match status" value="1"/>
</dbReference>
<feature type="domain" description="Glycoside hydrolase family 29 N-terminal" evidence="8">
    <location>
        <begin position="91"/>
        <end position="353"/>
    </location>
</feature>
<name>A0A8T2SMW1_CERRI</name>
<dbReference type="InterPro" id="IPR008979">
    <property type="entry name" value="Galactose-bd-like_sf"/>
</dbReference>
<dbReference type="SUPFAM" id="SSF51445">
    <property type="entry name" value="(Trans)glycosidases"/>
    <property type="match status" value="1"/>
</dbReference>
<dbReference type="OMA" id="HFNMNTF"/>
<keyword evidence="5" id="KW-0378">Hydrolase</keyword>
<evidence type="ECO:0000259" key="8">
    <source>
        <dbReference type="Pfam" id="PF01120"/>
    </source>
</evidence>
<sequence>MENLWRSLNSKLAMEKLYRAGRLLTLMIFLYSRCISAAMITKMTSLPPLIVLPIPSQAQLQWQQREVIMFLHFGMNTFTDREWGSGAEDPRLFNPSSLNASQWVSVAKQLGISLVILTAKHHDGFCLWPSAYTDHSVSKSPWKRGKGDVVGELAKAAQKQGIELGMYLSPWDEHDPTYGNTLLYSQYYMGQLRELLTGYGHVSEIWFDGAKGKNAPDMKYMFKTWFAMAHQLQPSINIFSDAGPDVRWVGNENAACGSTCWSLFNTSHARIGVGANPELLNSGDPHGVNWVPPECDVSIRPGWFWHEHEQPKKPEELLAHYYTSVGRNCVLLLNVPPNSSGLISTEDINVLATFKQMRDAIFGSELASKSTTRILASSYRGPPFHPLSIIDGRRDTFWAAAQGHKHGAITLTFAHPLIFNVVELKEPIELGQRVAKYVVKVKENGRWKLFTSGTTIGYRKLDRNCTVNATHVELVIQKSRGEPLLSTFALYHDSISSRLSSCSSSSV</sequence>
<evidence type="ECO:0000256" key="1">
    <source>
        <dbReference type="ARBA" id="ARBA00004071"/>
    </source>
</evidence>
<dbReference type="PANTHER" id="PTHR10030:SF37">
    <property type="entry name" value="ALPHA-L-FUCOSIDASE-RELATED"/>
    <property type="match status" value="1"/>
</dbReference>
<comment type="caution">
    <text evidence="9">The sequence shown here is derived from an EMBL/GenBank/DDBJ whole genome shotgun (WGS) entry which is preliminary data.</text>
</comment>
<evidence type="ECO:0000256" key="3">
    <source>
        <dbReference type="ARBA" id="ARBA00012662"/>
    </source>
</evidence>
<evidence type="ECO:0000256" key="2">
    <source>
        <dbReference type="ARBA" id="ARBA00007951"/>
    </source>
</evidence>
<accession>A0A8T2SMW1</accession>
<dbReference type="OrthoDB" id="6039950at2759"/>
<dbReference type="EC" id="3.2.1.51" evidence="3"/>
<dbReference type="InterPro" id="IPR017853">
    <property type="entry name" value="GH"/>
</dbReference>
<dbReference type="GO" id="GO:0016139">
    <property type="term" value="P:glycoside catabolic process"/>
    <property type="evidence" value="ECO:0007669"/>
    <property type="project" value="TreeGrafter"/>
</dbReference>
<dbReference type="Gene3D" id="2.60.120.260">
    <property type="entry name" value="Galactose-binding domain-like"/>
    <property type="match status" value="1"/>
</dbReference>
<dbReference type="PRINTS" id="PR00741">
    <property type="entry name" value="GLHYDRLASE29"/>
</dbReference>
<dbReference type="PANTHER" id="PTHR10030">
    <property type="entry name" value="ALPHA-L-FUCOSIDASE"/>
    <property type="match status" value="1"/>
</dbReference>
<dbReference type="FunFam" id="3.20.20.80:FF:000052">
    <property type="entry name" value="Putative alpha-L-fucosidase 1"/>
    <property type="match status" value="1"/>
</dbReference>
<dbReference type="GO" id="GO:0004560">
    <property type="term" value="F:alpha-L-fucosidase activity"/>
    <property type="evidence" value="ECO:0007669"/>
    <property type="project" value="UniProtKB-EC"/>
</dbReference>
<evidence type="ECO:0000256" key="4">
    <source>
        <dbReference type="ARBA" id="ARBA00022729"/>
    </source>
</evidence>
<evidence type="ECO:0000256" key="5">
    <source>
        <dbReference type="ARBA" id="ARBA00022801"/>
    </source>
</evidence>
<dbReference type="InterPro" id="IPR057739">
    <property type="entry name" value="Glyco_hydro_29_N"/>
</dbReference>
<keyword evidence="4" id="KW-0732">Signal</keyword>
<dbReference type="SUPFAM" id="SSF49785">
    <property type="entry name" value="Galactose-binding domain-like"/>
    <property type="match status" value="1"/>
</dbReference>
<dbReference type="EMBL" id="CM035424">
    <property type="protein sequence ID" value="KAH7352871.1"/>
    <property type="molecule type" value="Genomic_DNA"/>
</dbReference>
<dbReference type="InterPro" id="IPR016286">
    <property type="entry name" value="FUC_metazoa-typ"/>
</dbReference>
<dbReference type="GO" id="GO:0005764">
    <property type="term" value="C:lysosome"/>
    <property type="evidence" value="ECO:0007669"/>
    <property type="project" value="TreeGrafter"/>
</dbReference>
<dbReference type="Proteomes" id="UP000825935">
    <property type="component" value="Chromosome 19"/>
</dbReference>
<dbReference type="AlphaFoldDB" id="A0A8T2SMW1"/>
<dbReference type="Pfam" id="PF00754">
    <property type="entry name" value="F5_F8_type_C"/>
    <property type="match status" value="1"/>
</dbReference>
<evidence type="ECO:0000259" key="7">
    <source>
        <dbReference type="Pfam" id="PF00754"/>
    </source>
</evidence>
<feature type="domain" description="F5/8 type C" evidence="7">
    <location>
        <begin position="376"/>
        <end position="478"/>
    </location>
</feature>
<keyword evidence="10" id="KW-1185">Reference proteome</keyword>
<gene>
    <name evidence="9" type="ORF">KP509_19G068200</name>
</gene>
<evidence type="ECO:0000313" key="9">
    <source>
        <dbReference type="EMBL" id="KAH7352871.1"/>
    </source>
</evidence>